<dbReference type="HOGENOM" id="CLU_630064_0_0_1"/>
<proteinExistence type="predicted"/>
<dbReference type="Pfam" id="PF12937">
    <property type="entry name" value="F-box-like"/>
    <property type="match status" value="1"/>
</dbReference>
<dbReference type="OrthoDB" id="270763at2759"/>
<name>A8NP61_COPC7</name>
<gene>
    <name evidence="2" type="ORF">CC1G_12601</name>
</gene>
<keyword evidence="3" id="KW-1185">Reference proteome</keyword>
<dbReference type="InParanoid" id="A8NP61"/>
<evidence type="ECO:0000313" key="3">
    <source>
        <dbReference type="Proteomes" id="UP000001861"/>
    </source>
</evidence>
<dbReference type="AlphaFoldDB" id="A8NP61"/>
<sequence>MSSFNDPEISMDTLPSELLEHIVEEFTVDPKHDHQTLAKCSLVSRAFRAAAQPRLFRSISLKTQDENTQKLITALSDSPDRLALHVSRLEMTPSTFKSCTVCTVSGGRWVPGCLDNLPACRTWARVKLPNLVHLVLECGLGGGSCLSDRWGHFPVAIQNWILDICTGKTEARLQSLDIEYLRNLPPSILQTGPTLKQLLFTDAAFDPEKLRDLRGAAESNDSDHGWTNLCRPKRYCQRSKSSSLKLDAIPDDPQDLRTTNDVLKASANSVKTVELGIHASFDPAVTPEPYNLSGMRNLAYLIFDTKNSFSWRHISAISSTLDTLNAGIPLKHLKLRFADDYLLDPYGGSRPVMFLAPLKAEVARAWKNLDGAISSLTRRCQSTFSEVYVGFPVGSRLSNSTNSGEWVKRRREIQEKFVPSTELLPETSKIKRILFEFRVTD</sequence>
<comment type="caution">
    <text evidence="2">The sequence shown here is derived from an EMBL/GenBank/DDBJ whole genome shotgun (WGS) entry which is preliminary data.</text>
</comment>
<accession>A8NP61</accession>
<dbReference type="EMBL" id="AACS02000012">
    <property type="protein sequence ID" value="EAU86539.2"/>
    <property type="molecule type" value="Genomic_DNA"/>
</dbReference>
<dbReference type="KEGG" id="cci:CC1G_12601"/>
<dbReference type="CDD" id="cd09917">
    <property type="entry name" value="F-box_SF"/>
    <property type="match status" value="1"/>
</dbReference>
<feature type="domain" description="F-box" evidence="1">
    <location>
        <begin position="12"/>
        <end position="61"/>
    </location>
</feature>
<dbReference type="VEuPathDB" id="FungiDB:CC1G_12601"/>
<evidence type="ECO:0000313" key="2">
    <source>
        <dbReference type="EMBL" id="EAU86539.2"/>
    </source>
</evidence>
<dbReference type="RefSeq" id="XP_001835273.2">
    <property type="nucleotide sequence ID" value="XM_001835221.2"/>
</dbReference>
<dbReference type="Gene3D" id="1.20.1280.50">
    <property type="match status" value="1"/>
</dbReference>
<reference evidence="2 3" key="1">
    <citation type="journal article" date="2010" name="Proc. Natl. Acad. Sci. U.S.A.">
        <title>Insights into evolution of multicellular fungi from the assembled chromosomes of the mushroom Coprinopsis cinerea (Coprinus cinereus).</title>
        <authorList>
            <person name="Stajich J.E."/>
            <person name="Wilke S.K."/>
            <person name="Ahren D."/>
            <person name="Au C.H."/>
            <person name="Birren B.W."/>
            <person name="Borodovsky M."/>
            <person name="Burns C."/>
            <person name="Canback B."/>
            <person name="Casselton L.A."/>
            <person name="Cheng C.K."/>
            <person name="Deng J."/>
            <person name="Dietrich F.S."/>
            <person name="Fargo D.C."/>
            <person name="Farman M.L."/>
            <person name="Gathman A.C."/>
            <person name="Goldberg J."/>
            <person name="Guigo R."/>
            <person name="Hoegger P.J."/>
            <person name="Hooker J.B."/>
            <person name="Huggins A."/>
            <person name="James T.Y."/>
            <person name="Kamada T."/>
            <person name="Kilaru S."/>
            <person name="Kodira C."/>
            <person name="Kues U."/>
            <person name="Kupfer D."/>
            <person name="Kwan H.S."/>
            <person name="Lomsadze A."/>
            <person name="Li W."/>
            <person name="Lilly W.W."/>
            <person name="Ma L.J."/>
            <person name="Mackey A.J."/>
            <person name="Manning G."/>
            <person name="Martin F."/>
            <person name="Muraguchi H."/>
            <person name="Natvig D.O."/>
            <person name="Palmerini H."/>
            <person name="Ramesh M.A."/>
            <person name="Rehmeyer C.J."/>
            <person name="Roe B.A."/>
            <person name="Shenoy N."/>
            <person name="Stanke M."/>
            <person name="Ter-Hovhannisyan V."/>
            <person name="Tunlid A."/>
            <person name="Velagapudi R."/>
            <person name="Vision T.J."/>
            <person name="Zeng Q."/>
            <person name="Zolan M.E."/>
            <person name="Pukkila P.J."/>
        </authorList>
    </citation>
    <scope>NUCLEOTIDE SEQUENCE [LARGE SCALE GENOMIC DNA]</scope>
    <source>
        <strain evidence="3">Okayama-7 / 130 / ATCC MYA-4618 / FGSC 9003</strain>
    </source>
</reference>
<protein>
    <recommendedName>
        <fullName evidence="1">F-box domain-containing protein</fullName>
    </recommendedName>
</protein>
<evidence type="ECO:0000259" key="1">
    <source>
        <dbReference type="Pfam" id="PF12937"/>
    </source>
</evidence>
<dbReference type="GeneID" id="6011800"/>
<dbReference type="InterPro" id="IPR001810">
    <property type="entry name" value="F-box_dom"/>
</dbReference>
<organism evidence="2 3">
    <name type="scientific">Coprinopsis cinerea (strain Okayama-7 / 130 / ATCC MYA-4618 / FGSC 9003)</name>
    <name type="common">Inky cap fungus</name>
    <name type="synonym">Hormographiella aspergillata</name>
    <dbReference type="NCBI Taxonomy" id="240176"/>
    <lineage>
        <taxon>Eukaryota</taxon>
        <taxon>Fungi</taxon>
        <taxon>Dikarya</taxon>
        <taxon>Basidiomycota</taxon>
        <taxon>Agaricomycotina</taxon>
        <taxon>Agaricomycetes</taxon>
        <taxon>Agaricomycetidae</taxon>
        <taxon>Agaricales</taxon>
        <taxon>Agaricineae</taxon>
        <taxon>Psathyrellaceae</taxon>
        <taxon>Coprinopsis</taxon>
    </lineage>
</organism>
<dbReference type="Proteomes" id="UP000001861">
    <property type="component" value="Unassembled WGS sequence"/>
</dbReference>